<evidence type="ECO:0000256" key="3">
    <source>
        <dbReference type="ARBA" id="ARBA00022827"/>
    </source>
</evidence>
<evidence type="ECO:0000256" key="2">
    <source>
        <dbReference type="ARBA" id="ARBA00022630"/>
    </source>
</evidence>
<keyword evidence="4 6" id="KW-0560">Oxidoreductase</keyword>
<dbReference type="PANTHER" id="PTHR10961:SF7">
    <property type="entry name" value="FAD DEPENDENT OXIDOREDUCTASE DOMAIN-CONTAINING PROTEIN"/>
    <property type="match status" value="1"/>
</dbReference>
<dbReference type="EC" id="1.5.3.2" evidence="6"/>
<evidence type="ECO:0000313" key="6">
    <source>
        <dbReference type="EMBL" id="MYH63898.1"/>
    </source>
</evidence>
<evidence type="ECO:0000256" key="1">
    <source>
        <dbReference type="ARBA" id="ARBA00001974"/>
    </source>
</evidence>
<dbReference type="GO" id="GO:0050660">
    <property type="term" value="F:flavin adenine dinucleotide binding"/>
    <property type="evidence" value="ECO:0007669"/>
    <property type="project" value="InterPro"/>
</dbReference>
<dbReference type="GO" id="GO:0008115">
    <property type="term" value="F:sarcosine oxidase activity"/>
    <property type="evidence" value="ECO:0007669"/>
    <property type="project" value="TreeGrafter"/>
</dbReference>
<dbReference type="InterPro" id="IPR045170">
    <property type="entry name" value="MTOX"/>
</dbReference>
<evidence type="ECO:0000259" key="5">
    <source>
        <dbReference type="Pfam" id="PF01266"/>
    </source>
</evidence>
<dbReference type="EMBL" id="VYDA01000702">
    <property type="protein sequence ID" value="MYH63898.1"/>
    <property type="molecule type" value="Genomic_DNA"/>
</dbReference>
<dbReference type="SUPFAM" id="SSF51905">
    <property type="entry name" value="FAD/NAD(P)-binding domain"/>
    <property type="match status" value="1"/>
</dbReference>
<dbReference type="GO" id="GO:0050131">
    <property type="term" value="F:N-methyl-L-amino-acid oxidase activity"/>
    <property type="evidence" value="ECO:0007669"/>
    <property type="project" value="UniProtKB-EC"/>
</dbReference>
<keyword evidence="3" id="KW-0274">FAD</keyword>
<proteinExistence type="predicted"/>
<reference evidence="6" key="1">
    <citation type="submission" date="2019-09" db="EMBL/GenBank/DDBJ databases">
        <title>Characterisation of the sponge microbiome using genome-centric metagenomics.</title>
        <authorList>
            <person name="Engelberts J.P."/>
            <person name="Robbins S.J."/>
            <person name="De Goeij J.M."/>
            <person name="Aranda M."/>
            <person name="Bell S.C."/>
            <person name="Webster N.S."/>
        </authorList>
    </citation>
    <scope>NUCLEOTIDE SEQUENCE</scope>
    <source>
        <strain evidence="6">SB0675_bin_29</strain>
    </source>
</reference>
<dbReference type="Gene3D" id="3.50.50.60">
    <property type="entry name" value="FAD/NAD(P)-binding domain"/>
    <property type="match status" value="1"/>
</dbReference>
<organism evidence="6">
    <name type="scientific">Caldilineaceae bacterium SB0675_bin_29</name>
    <dbReference type="NCBI Taxonomy" id="2605266"/>
    <lineage>
        <taxon>Bacteria</taxon>
        <taxon>Bacillati</taxon>
        <taxon>Chloroflexota</taxon>
        <taxon>Caldilineae</taxon>
        <taxon>Caldilineales</taxon>
        <taxon>Caldilineaceae</taxon>
    </lineage>
</organism>
<evidence type="ECO:0000256" key="4">
    <source>
        <dbReference type="ARBA" id="ARBA00023002"/>
    </source>
</evidence>
<dbReference type="PANTHER" id="PTHR10961">
    <property type="entry name" value="PEROXISOMAL SARCOSINE OXIDASE"/>
    <property type="match status" value="1"/>
</dbReference>
<accession>A0A6B1G673</accession>
<dbReference type="InterPro" id="IPR036188">
    <property type="entry name" value="FAD/NAD-bd_sf"/>
</dbReference>
<comment type="cofactor">
    <cofactor evidence="1">
        <name>FAD</name>
        <dbReference type="ChEBI" id="CHEBI:57692"/>
    </cofactor>
</comment>
<protein>
    <submittedName>
        <fullName evidence="6">N-methyl-L-tryptophan oxidase</fullName>
        <ecNumber evidence="6">1.5.3.2</ecNumber>
    </submittedName>
</protein>
<name>A0A6B1G673_9CHLR</name>
<keyword evidence="2" id="KW-0285">Flavoprotein</keyword>
<dbReference type="NCBIfam" id="NF008425">
    <property type="entry name" value="PRK11259.1"/>
    <property type="match status" value="1"/>
</dbReference>
<dbReference type="Gene3D" id="3.30.9.10">
    <property type="entry name" value="D-Amino Acid Oxidase, subunit A, domain 2"/>
    <property type="match status" value="1"/>
</dbReference>
<sequence>MRTKSLIAESVPISQDSTLFHTVFDTKNMQNAKIVVVGLGAMGSAALYHLARRGVAAVGIEQFQLGHALGSSHGFSRIFRDVYEHPEYIKLAEATIPMWQELDSLAAEKLMYFTGLLYFARPGNDKIAQRIGVMEALGRSIECMTSQEVTSRYPALRLPQDAVTCFTARAGLLNVGRCILEHLEQAQRAGATVQERVRVHRVDISQETPLLETSAGQIRCDRLIISPGPWAPQVLEDLALPLRVTRQQEFYFRPKHRDRYKPGQLPVFGDMDTKFYGFPDYGPGVKTADDGLGVETSASEVDRTLDFDKRDELQAWLSSIMPDSGFSYVEGTTCMYTSTPDRDFIIDAHPGNANVLVAAGFSGHGFKFSTLVGKILADLAADGSTEYPVERFRLDRFEKARA</sequence>
<dbReference type="InterPro" id="IPR006076">
    <property type="entry name" value="FAD-dep_OxRdtase"/>
</dbReference>
<dbReference type="AlphaFoldDB" id="A0A6B1G673"/>
<comment type="caution">
    <text evidence="6">The sequence shown here is derived from an EMBL/GenBank/DDBJ whole genome shotgun (WGS) entry which is preliminary data.</text>
</comment>
<gene>
    <name evidence="6" type="primary">solA</name>
    <name evidence="6" type="ORF">F4148_19850</name>
</gene>
<dbReference type="Pfam" id="PF01266">
    <property type="entry name" value="DAO"/>
    <property type="match status" value="1"/>
</dbReference>
<dbReference type="SUPFAM" id="SSF54373">
    <property type="entry name" value="FAD-linked reductases, C-terminal domain"/>
    <property type="match status" value="1"/>
</dbReference>
<feature type="domain" description="FAD dependent oxidoreductase" evidence="5">
    <location>
        <begin position="33"/>
        <end position="379"/>
    </location>
</feature>